<evidence type="ECO:0000313" key="7">
    <source>
        <dbReference type="Proteomes" id="UP000774617"/>
    </source>
</evidence>
<sequence length="276" mass="29238">MRVGFLGLGFMGVSSTLPSHRLEPQPRQVCLLAGAAATVGASPADVAARSEVIISMLYDTAAIRSTILADAEFLRAIAGKMLVNTSSVPAAFSIELADAVSKSGGNFIEMPVSGSRVPAERGELVGMLARDRNVVERVQGVFEAFTSKAVYCGQVGSALRMKYAAKLWNITMTAGLAEAVPLTRAQGLDTRAFAEVRNAGSMASPYSRVKVGKMLRMDWEGQALVRDCYNSTQLITAAGKEAGVELPLIEVCAEPYRQAKEAGMGEEDMGALAKLN</sequence>
<dbReference type="InterPro" id="IPR008927">
    <property type="entry name" value="6-PGluconate_DH-like_C_sf"/>
</dbReference>
<reference evidence="6 7" key="1">
    <citation type="journal article" date="2021" name="Nat. Commun.">
        <title>Genetic determinants of endophytism in the Arabidopsis root mycobiome.</title>
        <authorList>
            <person name="Mesny F."/>
            <person name="Miyauchi S."/>
            <person name="Thiergart T."/>
            <person name="Pickel B."/>
            <person name="Atanasova L."/>
            <person name="Karlsson M."/>
            <person name="Huettel B."/>
            <person name="Barry K.W."/>
            <person name="Haridas S."/>
            <person name="Chen C."/>
            <person name="Bauer D."/>
            <person name="Andreopoulos W."/>
            <person name="Pangilinan J."/>
            <person name="LaButti K."/>
            <person name="Riley R."/>
            <person name="Lipzen A."/>
            <person name="Clum A."/>
            <person name="Drula E."/>
            <person name="Henrissat B."/>
            <person name="Kohler A."/>
            <person name="Grigoriev I.V."/>
            <person name="Martin F.M."/>
            <person name="Hacquard S."/>
        </authorList>
    </citation>
    <scope>NUCLEOTIDE SEQUENCE [LARGE SCALE GENOMIC DNA]</scope>
    <source>
        <strain evidence="6 7">MPI-SDFR-AT-0080</strain>
    </source>
</reference>
<dbReference type="Proteomes" id="UP000774617">
    <property type="component" value="Unassembled WGS sequence"/>
</dbReference>
<gene>
    <name evidence="6" type="ORF">B0J12DRAFT_714998</name>
</gene>
<dbReference type="InterPro" id="IPR029154">
    <property type="entry name" value="HIBADH-like_NADP-bd"/>
</dbReference>
<organism evidence="6 7">
    <name type="scientific">Macrophomina phaseolina</name>
    <dbReference type="NCBI Taxonomy" id="35725"/>
    <lineage>
        <taxon>Eukaryota</taxon>
        <taxon>Fungi</taxon>
        <taxon>Dikarya</taxon>
        <taxon>Ascomycota</taxon>
        <taxon>Pezizomycotina</taxon>
        <taxon>Dothideomycetes</taxon>
        <taxon>Dothideomycetes incertae sedis</taxon>
        <taxon>Botryosphaeriales</taxon>
        <taxon>Botryosphaeriaceae</taxon>
        <taxon>Macrophomina</taxon>
    </lineage>
</organism>
<dbReference type="InterPro" id="IPR051265">
    <property type="entry name" value="HIBADH-related_NP60_sf"/>
</dbReference>
<comment type="similarity">
    <text evidence="1">Belongs to the HIBADH-related family. NP60 subfamily.</text>
</comment>
<evidence type="ECO:0000313" key="6">
    <source>
        <dbReference type="EMBL" id="KAH7007803.1"/>
    </source>
</evidence>
<keyword evidence="7" id="KW-1185">Reference proteome</keyword>
<name>A0ABQ8FSB8_9PEZI</name>
<proteinExistence type="inferred from homology"/>
<feature type="domain" description="6-phosphogluconate dehydrogenase NADP-binding" evidence="4">
    <location>
        <begin position="3"/>
        <end position="153"/>
    </location>
</feature>
<dbReference type="Pfam" id="PF03446">
    <property type="entry name" value="NAD_binding_2"/>
    <property type="match status" value="1"/>
</dbReference>
<dbReference type="PIRSF" id="PIRSF000103">
    <property type="entry name" value="HIBADH"/>
    <property type="match status" value="1"/>
</dbReference>
<dbReference type="Gene3D" id="1.10.1040.10">
    <property type="entry name" value="N-(1-d-carboxylethyl)-l-norvaline Dehydrogenase, domain 2"/>
    <property type="match status" value="1"/>
</dbReference>
<evidence type="ECO:0000256" key="3">
    <source>
        <dbReference type="ARBA" id="ARBA00023027"/>
    </source>
</evidence>
<accession>A0ABQ8FSB8</accession>
<dbReference type="PANTHER" id="PTHR43580">
    <property type="entry name" value="OXIDOREDUCTASE GLYR1-RELATED"/>
    <property type="match status" value="1"/>
</dbReference>
<dbReference type="Gene3D" id="3.40.50.720">
    <property type="entry name" value="NAD(P)-binding Rossmann-like Domain"/>
    <property type="match status" value="1"/>
</dbReference>
<feature type="domain" description="3-hydroxyisobutyrate dehydrogenase-like NAD-binding" evidence="5">
    <location>
        <begin position="156"/>
        <end position="275"/>
    </location>
</feature>
<dbReference type="SUPFAM" id="SSF51735">
    <property type="entry name" value="NAD(P)-binding Rossmann-fold domains"/>
    <property type="match status" value="1"/>
</dbReference>
<evidence type="ECO:0000259" key="5">
    <source>
        <dbReference type="Pfam" id="PF14833"/>
    </source>
</evidence>
<dbReference type="InterPro" id="IPR013328">
    <property type="entry name" value="6PGD_dom2"/>
</dbReference>
<dbReference type="PANTHER" id="PTHR43580:SF2">
    <property type="entry name" value="CYTOKINE-LIKE NUCLEAR FACTOR N-PAC"/>
    <property type="match status" value="1"/>
</dbReference>
<dbReference type="EMBL" id="JAGTJR010000128">
    <property type="protein sequence ID" value="KAH7007803.1"/>
    <property type="molecule type" value="Genomic_DNA"/>
</dbReference>
<evidence type="ECO:0000256" key="2">
    <source>
        <dbReference type="ARBA" id="ARBA00023002"/>
    </source>
</evidence>
<keyword evidence="3" id="KW-0520">NAD</keyword>
<dbReference type="SUPFAM" id="SSF48179">
    <property type="entry name" value="6-phosphogluconate dehydrogenase C-terminal domain-like"/>
    <property type="match status" value="1"/>
</dbReference>
<protein>
    <submittedName>
        <fullName evidence="6">NAD binding NADP oxidoreductase coenzyme F420-dependent</fullName>
    </submittedName>
</protein>
<dbReference type="InterPro" id="IPR015815">
    <property type="entry name" value="HIBADH-related"/>
</dbReference>
<comment type="caution">
    <text evidence="6">The sequence shown here is derived from an EMBL/GenBank/DDBJ whole genome shotgun (WGS) entry which is preliminary data.</text>
</comment>
<keyword evidence="2" id="KW-0560">Oxidoreductase</keyword>
<evidence type="ECO:0000259" key="4">
    <source>
        <dbReference type="Pfam" id="PF03446"/>
    </source>
</evidence>
<dbReference type="InterPro" id="IPR006115">
    <property type="entry name" value="6PGDH_NADP-bd"/>
</dbReference>
<evidence type="ECO:0000256" key="1">
    <source>
        <dbReference type="ARBA" id="ARBA00007598"/>
    </source>
</evidence>
<dbReference type="Pfam" id="PF14833">
    <property type="entry name" value="NAD_binding_11"/>
    <property type="match status" value="1"/>
</dbReference>
<dbReference type="InterPro" id="IPR036291">
    <property type="entry name" value="NAD(P)-bd_dom_sf"/>
</dbReference>